<evidence type="ECO:0000313" key="2">
    <source>
        <dbReference type="Proteomes" id="UP000270094"/>
    </source>
</evidence>
<dbReference type="EMBL" id="UYYB01021416">
    <property type="protein sequence ID" value="VDM71649.1"/>
    <property type="molecule type" value="Genomic_DNA"/>
</dbReference>
<evidence type="ECO:0000313" key="1">
    <source>
        <dbReference type="EMBL" id="VDM71649.1"/>
    </source>
</evidence>
<sequence length="42" mass="4900">MTFYTGAGRRGGYVPGRDPMVDEVMRGWQQRWDSPSLFFWSA</sequence>
<dbReference type="AlphaFoldDB" id="A0A3P7IWX5"/>
<organism evidence="1 2">
    <name type="scientific">Strongylus vulgaris</name>
    <name type="common">Blood worm</name>
    <dbReference type="NCBI Taxonomy" id="40348"/>
    <lineage>
        <taxon>Eukaryota</taxon>
        <taxon>Metazoa</taxon>
        <taxon>Ecdysozoa</taxon>
        <taxon>Nematoda</taxon>
        <taxon>Chromadorea</taxon>
        <taxon>Rhabditida</taxon>
        <taxon>Rhabditina</taxon>
        <taxon>Rhabditomorpha</taxon>
        <taxon>Strongyloidea</taxon>
        <taxon>Strongylidae</taxon>
        <taxon>Strongylus</taxon>
    </lineage>
</organism>
<name>A0A3P7IWX5_STRVU</name>
<dbReference type="OrthoDB" id="7862313at2759"/>
<reference evidence="1 2" key="1">
    <citation type="submission" date="2018-11" db="EMBL/GenBank/DDBJ databases">
        <authorList>
            <consortium name="Pathogen Informatics"/>
        </authorList>
    </citation>
    <scope>NUCLEOTIDE SEQUENCE [LARGE SCALE GENOMIC DNA]</scope>
</reference>
<accession>A0A3P7IWX5</accession>
<keyword evidence="2" id="KW-1185">Reference proteome</keyword>
<gene>
    <name evidence="1" type="ORF">SVUK_LOCUS6647</name>
</gene>
<protein>
    <submittedName>
        <fullName evidence="1">Uncharacterized protein</fullName>
    </submittedName>
</protein>
<proteinExistence type="predicted"/>
<dbReference type="Proteomes" id="UP000270094">
    <property type="component" value="Unassembled WGS sequence"/>
</dbReference>